<feature type="non-terminal residue" evidence="2">
    <location>
        <position position="257"/>
    </location>
</feature>
<evidence type="ECO:0000313" key="2">
    <source>
        <dbReference type="EMBL" id="SVD95710.1"/>
    </source>
</evidence>
<feature type="region of interest" description="Disordered" evidence="1">
    <location>
        <begin position="221"/>
        <end position="257"/>
    </location>
</feature>
<name>A0A382ZK86_9ZZZZ</name>
<proteinExistence type="predicted"/>
<gene>
    <name evidence="2" type="ORF">METZ01_LOCUS448564</name>
</gene>
<accession>A0A382ZK86</accession>
<organism evidence="2">
    <name type="scientific">marine metagenome</name>
    <dbReference type="NCBI Taxonomy" id="408172"/>
    <lineage>
        <taxon>unclassified sequences</taxon>
        <taxon>metagenomes</taxon>
        <taxon>ecological metagenomes</taxon>
    </lineage>
</organism>
<protein>
    <submittedName>
        <fullName evidence="2">Uncharacterized protein</fullName>
    </submittedName>
</protein>
<sequence length="257" mass="29094">MTYWRHHLFEGRRSLGFAHFGVQHDDEDRTFPFEDSEADRVAQELGLEVRNPEDPDGLGTTFLLIEPVVTPEDLKLAVERNWWPALIQYDDLIIDIVDQDKIDHTPAPKTDPDLKPYIRAFEIATQATVATLVAGRERFSHPREMELVHRGKRPTVIGHLGLVADPGGWSFPPEDGTDHKSLVAMIRGPRMVTEYYECGPGRTSQIRGVFLADDSVDDLLKSTEPKQHDRWSETKGMGGVEDEAPEIARRVHAHTKT</sequence>
<feature type="compositionally biased region" description="Basic and acidic residues" evidence="1">
    <location>
        <begin position="221"/>
        <end position="233"/>
    </location>
</feature>
<reference evidence="2" key="1">
    <citation type="submission" date="2018-05" db="EMBL/GenBank/DDBJ databases">
        <authorList>
            <person name="Lanie J.A."/>
            <person name="Ng W.-L."/>
            <person name="Kazmierczak K.M."/>
            <person name="Andrzejewski T.M."/>
            <person name="Davidsen T.M."/>
            <person name="Wayne K.J."/>
            <person name="Tettelin H."/>
            <person name="Glass J.I."/>
            <person name="Rusch D."/>
            <person name="Podicherti R."/>
            <person name="Tsui H.-C.T."/>
            <person name="Winkler M.E."/>
        </authorList>
    </citation>
    <scope>NUCLEOTIDE SEQUENCE</scope>
</reference>
<evidence type="ECO:0000256" key="1">
    <source>
        <dbReference type="SAM" id="MobiDB-lite"/>
    </source>
</evidence>
<dbReference type="AlphaFoldDB" id="A0A382ZK86"/>
<dbReference type="EMBL" id="UINC01184479">
    <property type="protein sequence ID" value="SVD95710.1"/>
    <property type="molecule type" value="Genomic_DNA"/>
</dbReference>